<evidence type="ECO:0000256" key="2">
    <source>
        <dbReference type="SAM" id="Phobius"/>
    </source>
</evidence>
<keyword evidence="2" id="KW-0812">Transmembrane</keyword>
<dbReference type="OrthoDB" id="5570013at2759"/>
<dbReference type="EMBL" id="KV722354">
    <property type="protein sequence ID" value="OCH93526.1"/>
    <property type="molecule type" value="Genomic_DNA"/>
</dbReference>
<name>A0A8E2DPT7_9APHY</name>
<feature type="transmembrane region" description="Helical" evidence="2">
    <location>
        <begin position="72"/>
        <end position="94"/>
    </location>
</feature>
<sequence>MILPDDPPKPAPGQTQPRPQVDVGTSAPPPAYPGYPSYQRDHQPELYPGPGSGTPIEPLTQIRYTEPAGERFFRAFAVAAAIYILLGLFTSSIIELGHWTNARRGRVSLIASFARTPRKIRSLQWNIDTGKQIEPVVPWPRENDGHIIECHHGYGQWDHDGIMPAVTLDLPLTSDLFYVFSRGILTKGSFTFMESPFPEQRDVRVEISMRNTNAAAFEAVTICKLERDTHHIGVGTPLTPPAAQPEPLDLFVTVTFPRTRVSPLHIPALEVALPLFTYTIPKVPEDVTFGSVAFTSSNVMILVEVGTLKKLVAEDVTLKTSNGVIWGDFEVSRSIRLETSNALIRTNITAYHDNARQSPTEIKMRTSNYAITSDVKLMSTAADTTGGSFDVDARTSNGFITLQVPEIPVDSTINVDARTSNKPARVALGPAYEGEFLLRTSNASPSVKRNDRAEDPSGQGRRRRLFVSQVKGNVQGEVLWGDKRREGTGNVQIRSSNREVVLDLL</sequence>
<gene>
    <name evidence="3" type="ORF">OBBRIDRAFT_724741</name>
</gene>
<evidence type="ECO:0000313" key="3">
    <source>
        <dbReference type="EMBL" id="OCH93526.1"/>
    </source>
</evidence>
<feature type="region of interest" description="Disordered" evidence="1">
    <location>
        <begin position="439"/>
        <end position="463"/>
    </location>
</feature>
<reference evidence="3 4" key="1">
    <citation type="submission" date="2016-07" db="EMBL/GenBank/DDBJ databases">
        <title>Draft genome of the white-rot fungus Obba rivulosa 3A-2.</title>
        <authorList>
            <consortium name="DOE Joint Genome Institute"/>
            <person name="Miettinen O."/>
            <person name="Riley R."/>
            <person name="Acob R."/>
            <person name="Barry K."/>
            <person name="Cullen D."/>
            <person name="De Vries R."/>
            <person name="Hainaut M."/>
            <person name="Hatakka A."/>
            <person name="Henrissat B."/>
            <person name="Hilden K."/>
            <person name="Kuo R."/>
            <person name="Labutti K."/>
            <person name="Lipzen A."/>
            <person name="Makela M.R."/>
            <person name="Sandor L."/>
            <person name="Spatafora J.W."/>
            <person name="Grigoriev I.V."/>
            <person name="Hibbett D.S."/>
        </authorList>
    </citation>
    <scope>NUCLEOTIDE SEQUENCE [LARGE SCALE GENOMIC DNA]</scope>
    <source>
        <strain evidence="3 4">3A-2</strain>
    </source>
</reference>
<organism evidence="3 4">
    <name type="scientific">Obba rivulosa</name>
    <dbReference type="NCBI Taxonomy" id="1052685"/>
    <lineage>
        <taxon>Eukaryota</taxon>
        <taxon>Fungi</taxon>
        <taxon>Dikarya</taxon>
        <taxon>Basidiomycota</taxon>
        <taxon>Agaricomycotina</taxon>
        <taxon>Agaricomycetes</taxon>
        <taxon>Polyporales</taxon>
        <taxon>Gelatoporiaceae</taxon>
        <taxon>Obba</taxon>
    </lineage>
</organism>
<dbReference type="Proteomes" id="UP000250043">
    <property type="component" value="Unassembled WGS sequence"/>
</dbReference>
<feature type="region of interest" description="Disordered" evidence="1">
    <location>
        <begin position="1"/>
        <end position="54"/>
    </location>
</feature>
<evidence type="ECO:0000313" key="4">
    <source>
        <dbReference type="Proteomes" id="UP000250043"/>
    </source>
</evidence>
<keyword evidence="2" id="KW-0472">Membrane</keyword>
<accession>A0A8E2DPT7</accession>
<keyword evidence="2" id="KW-1133">Transmembrane helix</keyword>
<protein>
    <submittedName>
        <fullName evidence="3">Uncharacterized protein</fullName>
    </submittedName>
</protein>
<keyword evidence="4" id="KW-1185">Reference proteome</keyword>
<dbReference type="AlphaFoldDB" id="A0A8E2DPT7"/>
<evidence type="ECO:0000256" key="1">
    <source>
        <dbReference type="SAM" id="MobiDB-lite"/>
    </source>
</evidence>
<proteinExistence type="predicted"/>